<sequence length="240" mass="26299">MLGAEILTPLTDVCVMLITLPYIDWVMLGIAAVYGMRIVAFCVRQVTRDVDEMPPSPGTSGTSESAMAGDVREAEGEEEDGDSKEADVLERPLLSTPEIQVLPPSMHTLACATPVPREAHEASRHDYGVTKSQVAVERIGHEFEVNEIVHSPMDRDVSENDTTAADWSVGGRDRRLCDGDKECNFNNEMARCQLLSNHANHISSKIQSSVEGPLFGGKIKRPDELVLHFDAQMQKLAIVA</sequence>
<keyword evidence="3" id="KW-1185">Reference proteome</keyword>
<feature type="region of interest" description="Disordered" evidence="1">
    <location>
        <begin position="52"/>
        <end position="86"/>
    </location>
</feature>
<dbReference type="AlphaFoldDB" id="A0A0R3U612"/>
<dbReference type="Proteomes" id="UP000267029">
    <property type="component" value="Unassembled WGS sequence"/>
</dbReference>
<accession>A0A0R3U612</accession>
<reference evidence="2 3" key="1">
    <citation type="submission" date="2018-10" db="EMBL/GenBank/DDBJ databases">
        <authorList>
            <consortium name="Pathogen Informatics"/>
        </authorList>
    </citation>
    <scope>NUCLEOTIDE SEQUENCE [LARGE SCALE GENOMIC DNA]</scope>
</reference>
<name>A0A0R3U612_MESCO</name>
<evidence type="ECO:0000256" key="1">
    <source>
        <dbReference type="SAM" id="MobiDB-lite"/>
    </source>
</evidence>
<dbReference type="EMBL" id="UXSR01000337">
    <property type="protein sequence ID" value="VDD76185.1"/>
    <property type="molecule type" value="Genomic_DNA"/>
</dbReference>
<proteinExistence type="predicted"/>
<gene>
    <name evidence="2" type="ORF">MCOS_LOCUS2188</name>
</gene>
<evidence type="ECO:0000313" key="2">
    <source>
        <dbReference type="EMBL" id="VDD76185.1"/>
    </source>
</evidence>
<organism evidence="2 3">
    <name type="scientific">Mesocestoides corti</name>
    <name type="common">Flatworm</name>
    <dbReference type="NCBI Taxonomy" id="53468"/>
    <lineage>
        <taxon>Eukaryota</taxon>
        <taxon>Metazoa</taxon>
        <taxon>Spiralia</taxon>
        <taxon>Lophotrochozoa</taxon>
        <taxon>Platyhelminthes</taxon>
        <taxon>Cestoda</taxon>
        <taxon>Eucestoda</taxon>
        <taxon>Cyclophyllidea</taxon>
        <taxon>Mesocestoididae</taxon>
        <taxon>Mesocestoides</taxon>
    </lineage>
</organism>
<evidence type="ECO:0000313" key="3">
    <source>
        <dbReference type="Proteomes" id="UP000267029"/>
    </source>
</evidence>
<protein>
    <submittedName>
        <fullName evidence="2">Uncharacterized protein</fullName>
    </submittedName>
</protein>